<accession>A0A7I7Q1Z5</accession>
<protein>
    <recommendedName>
        <fullName evidence="4">Integral membrane protein</fullName>
    </recommendedName>
</protein>
<reference evidence="2 3" key="1">
    <citation type="journal article" date="2019" name="Emerg. Microbes Infect.">
        <title>Comprehensive subspecies identification of 175 nontuberculous mycobacteria species based on 7547 genomic profiles.</title>
        <authorList>
            <person name="Matsumoto Y."/>
            <person name="Kinjo T."/>
            <person name="Motooka D."/>
            <person name="Nabeya D."/>
            <person name="Jung N."/>
            <person name="Uechi K."/>
            <person name="Horii T."/>
            <person name="Iida T."/>
            <person name="Fujita J."/>
            <person name="Nakamura S."/>
        </authorList>
    </citation>
    <scope>NUCLEOTIDE SEQUENCE [LARGE SCALE GENOMIC DNA]</scope>
    <source>
        <strain evidence="2 3">JCM 17783</strain>
    </source>
</reference>
<feature type="transmembrane region" description="Helical" evidence="1">
    <location>
        <begin position="42"/>
        <end position="63"/>
    </location>
</feature>
<sequence>MSDNSNPRPADRSLTVAMIAFVAAFGLHGVDHFRRGMTASPPVVMVGGTIQGIFVVVALVLVLRQRRSAAGFASFVGFGSAALFTYAHVLPTFLPGYQDSFSSGPRVNVTWFSWLTAAGEIGAGLTLGYLGLRSQQRIAKQLARQGNSECCT</sequence>
<dbReference type="AlphaFoldDB" id="A0A7I7Q1Z5"/>
<keyword evidence="1" id="KW-1133">Transmembrane helix</keyword>
<organism evidence="2 3">
    <name type="scientific">Mycobacterium stomatepiae</name>
    <dbReference type="NCBI Taxonomy" id="470076"/>
    <lineage>
        <taxon>Bacteria</taxon>
        <taxon>Bacillati</taxon>
        <taxon>Actinomycetota</taxon>
        <taxon>Actinomycetes</taxon>
        <taxon>Mycobacteriales</taxon>
        <taxon>Mycobacteriaceae</taxon>
        <taxon>Mycobacterium</taxon>
        <taxon>Mycobacterium simiae complex</taxon>
    </lineage>
</organism>
<proteinExistence type="predicted"/>
<keyword evidence="3" id="KW-1185">Reference proteome</keyword>
<evidence type="ECO:0000313" key="3">
    <source>
        <dbReference type="Proteomes" id="UP000467130"/>
    </source>
</evidence>
<name>A0A7I7Q1Z5_9MYCO</name>
<dbReference type="RefSeq" id="WP_232073295.1">
    <property type="nucleotide sequence ID" value="NZ_AP022587.1"/>
</dbReference>
<dbReference type="KEGG" id="msto:MSTO_05800"/>
<keyword evidence="1" id="KW-0472">Membrane</keyword>
<evidence type="ECO:0000256" key="1">
    <source>
        <dbReference type="SAM" id="Phobius"/>
    </source>
</evidence>
<evidence type="ECO:0000313" key="2">
    <source>
        <dbReference type="EMBL" id="BBY20375.1"/>
    </source>
</evidence>
<keyword evidence="1" id="KW-0812">Transmembrane</keyword>
<dbReference type="Proteomes" id="UP000467130">
    <property type="component" value="Chromosome"/>
</dbReference>
<feature type="transmembrane region" description="Helical" evidence="1">
    <location>
        <begin position="12"/>
        <end position="30"/>
    </location>
</feature>
<feature type="transmembrane region" description="Helical" evidence="1">
    <location>
        <begin position="111"/>
        <end position="132"/>
    </location>
</feature>
<gene>
    <name evidence="2" type="ORF">MSTO_05800</name>
</gene>
<evidence type="ECO:0008006" key="4">
    <source>
        <dbReference type="Google" id="ProtNLM"/>
    </source>
</evidence>
<feature type="transmembrane region" description="Helical" evidence="1">
    <location>
        <begin position="70"/>
        <end position="91"/>
    </location>
</feature>
<dbReference type="EMBL" id="AP022587">
    <property type="protein sequence ID" value="BBY20375.1"/>
    <property type="molecule type" value="Genomic_DNA"/>
</dbReference>